<dbReference type="PROSITE" id="PS50088">
    <property type="entry name" value="ANK_REPEAT"/>
    <property type="match status" value="3"/>
</dbReference>
<dbReference type="Proteomes" id="UP000283878">
    <property type="component" value="Unassembled WGS sequence"/>
</dbReference>
<dbReference type="PROSITE" id="PS50297">
    <property type="entry name" value="ANK_REP_REGION"/>
    <property type="match status" value="3"/>
</dbReference>
<dbReference type="PANTHER" id="PTHR24183:SF1">
    <property type="entry name" value="FIBRONECTIN TYPE 3 AND ANKYRIN REPEAT DOMAINS PROTEIN 1"/>
    <property type="match status" value="1"/>
</dbReference>
<dbReference type="AlphaFoldDB" id="A0AAX1XJ61"/>
<dbReference type="EMBL" id="PKPZ01000017">
    <property type="protein sequence ID" value="RPB36192.1"/>
    <property type="molecule type" value="Genomic_DNA"/>
</dbReference>
<proteinExistence type="predicted"/>
<feature type="repeat" description="ANK" evidence="1">
    <location>
        <begin position="43"/>
        <end position="70"/>
    </location>
</feature>
<dbReference type="SUPFAM" id="SSF48403">
    <property type="entry name" value="Ankyrin repeat"/>
    <property type="match status" value="1"/>
</dbReference>
<name>A0AAX1XJ61_9VIBR</name>
<evidence type="ECO:0008006" key="4">
    <source>
        <dbReference type="Google" id="ProtNLM"/>
    </source>
</evidence>
<evidence type="ECO:0000313" key="2">
    <source>
        <dbReference type="EMBL" id="RPB36192.1"/>
    </source>
</evidence>
<evidence type="ECO:0000256" key="1">
    <source>
        <dbReference type="PROSITE-ProRule" id="PRU00023"/>
    </source>
</evidence>
<dbReference type="InterPro" id="IPR036770">
    <property type="entry name" value="Ankyrin_rpt-contain_sf"/>
</dbReference>
<keyword evidence="1" id="KW-0040">ANK repeat</keyword>
<gene>
    <name evidence="2" type="ORF">CYQ91_19080</name>
</gene>
<dbReference type="PANTHER" id="PTHR24183">
    <property type="entry name" value="FIBRONECTIN TYPE 3 AND ANKYRIN REPEAT DOMAINS PROTEIN 1"/>
    <property type="match status" value="1"/>
</dbReference>
<reference evidence="2 3" key="1">
    <citation type="journal article" date="2018" name="AMB Express">
        <title>Occurrence and significance of pathogenicity and fitness islands in environmental vibrios.</title>
        <authorList>
            <person name="Klein S."/>
            <person name="Pipes S."/>
            <person name="Lovell C.R."/>
        </authorList>
    </citation>
    <scope>NUCLEOTIDE SEQUENCE [LARGE SCALE GENOMIC DNA]</scope>
    <source>
        <strain evidence="2 3">JBS-8-11-1</strain>
    </source>
</reference>
<protein>
    <recommendedName>
        <fullName evidence="4">Ankyrin repeat domain-containing protein</fullName>
    </recommendedName>
</protein>
<comment type="caution">
    <text evidence="2">The sequence shown here is derived from an EMBL/GenBank/DDBJ whole genome shotgun (WGS) entry which is preliminary data.</text>
</comment>
<evidence type="ECO:0000313" key="3">
    <source>
        <dbReference type="Proteomes" id="UP000283878"/>
    </source>
</evidence>
<dbReference type="Pfam" id="PF12796">
    <property type="entry name" value="Ank_2"/>
    <property type="match status" value="1"/>
</dbReference>
<dbReference type="Gene3D" id="1.25.40.20">
    <property type="entry name" value="Ankyrin repeat-containing domain"/>
    <property type="match status" value="1"/>
</dbReference>
<accession>A0AAX1XJ61</accession>
<organism evidence="2 3">
    <name type="scientific">Vibrio diabolicus</name>
    <dbReference type="NCBI Taxonomy" id="50719"/>
    <lineage>
        <taxon>Bacteria</taxon>
        <taxon>Pseudomonadati</taxon>
        <taxon>Pseudomonadota</taxon>
        <taxon>Gammaproteobacteria</taxon>
        <taxon>Vibrionales</taxon>
        <taxon>Vibrionaceae</taxon>
        <taxon>Vibrio</taxon>
        <taxon>Vibrio diabolicus subgroup</taxon>
    </lineage>
</organism>
<dbReference type="InterPro" id="IPR002110">
    <property type="entry name" value="Ankyrin_rpt"/>
</dbReference>
<dbReference type="SMART" id="SM00248">
    <property type="entry name" value="ANK"/>
    <property type="match status" value="3"/>
</dbReference>
<feature type="repeat" description="ANK" evidence="1">
    <location>
        <begin position="72"/>
        <end position="104"/>
    </location>
</feature>
<sequence length="168" mass="18513">MACEYSAKDVMAAIRSGDVSEVERILSGDDKLLHLITPLGSWLHIATEQGQDKIVELLVNLGIDVNIKGGPSGVTPLNTAAYEGHLDLLTYFLERNAVMDISEPDRNPLFAAIHAGHKNIVELLLKAGIDTTVKYTGKSMKDMDAIAFAYEWGRKEIAEMIKEHNRHA</sequence>
<feature type="repeat" description="ANK" evidence="1">
    <location>
        <begin position="104"/>
        <end position="136"/>
    </location>
</feature>
<dbReference type="PRINTS" id="PR01415">
    <property type="entry name" value="ANKYRIN"/>
</dbReference>